<reference evidence="2" key="1">
    <citation type="journal article" date="2014" name="Front. Microbiol.">
        <title>High frequency of phylogenetically diverse reductive dehalogenase-homologous genes in deep subseafloor sedimentary metagenomes.</title>
        <authorList>
            <person name="Kawai M."/>
            <person name="Futagami T."/>
            <person name="Toyoda A."/>
            <person name="Takaki Y."/>
            <person name="Nishi S."/>
            <person name="Hori S."/>
            <person name="Arai W."/>
            <person name="Tsubouchi T."/>
            <person name="Morono Y."/>
            <person name="Uchiyama I."/>
            <person name="Ito T."/>
            <person name="Fujiyama A."/>
            <person name="Inagaki F."/>
            <person name="Takami H."/>
        </authorList>
    </citation>
    <scope>NUCLEOTIDE SEQUENCE</scope>
    <source>
        <strain evidence="2">Expedition CK06-06</strain>
    </source>
</reference>
<protein>
    <recommendedName>
        <fullName evidence="1">6-phosphogluconate dehydrogenase NADP-binding domain-containing protein</fullName>
    </recommendedName>
</protein>
<feature type="non-terminal residue" evidence="2">
    <location>
        <position position="60"/>
    </location>
</feature>
<dbReference type="SUPFAM" id="SSF51735">
    <property type="entry name" value="NAD(P)-binding Rossmann-fold domains"/>
    <property type="match status" value="1"/>
</dbReference>
<proteinExistence type="predicted"/>
<evidence type="ECO:0000313" key="2">
    <source>
        <dbReference type="EMBL" id="GAG84873.1"/>
    </source>
</evidence>
<dbReference type="InterPro" id="IPR006115">
    <property type="entry name" value="6PGDH_NADP-bd"/>
</dbReference>
<gene>
    <name evidence="2" type="ORF">S01H4_30027</name>
</gene>
<accession>X1BLC2</accession>
<dbReference type="PANTHER" id="PTHR43060">
    <property type="entry name" value="3-HYDROXYISOBUTYRATE DEHYDROGENASE-LIKE 1, MITOCHONDRIAL-RELATED"/>
    <property type="match status" value="1"/>
</dbReference>
<dbReference type="InterPro" id="IPR036291">
    <property type="entry name" value="NAD(P)-bd_dom_sf"/>
</dbReference>
<organism evidence="2">
    <name type="scientific">marine sediment metagenome</name>
    <dbReference type="NCBI Taxonomy" id="412755"/>
    <lineage>
        <taxon>unclassified sequences</taxon>
        <taxon>metagenomes</taxon>
        <taxon>ecological metagenomes</taxon>
    </lineage>
</organism>
<dbReference type="EMBL" id="BART01015468">
    <property type="protein sequence ID" value="GAG84873.1"/>
    <property type="molecule type" value="Genomic_DNA"/>
</dbReference>
<comment type="caution">
    <text evidence="2">The sequence shown here is derived from an EMBL/GenBank/DDBJ whole genome shotgun (WGS) entry which is preliminary data.</text>
</comment>
<feature type="domain" description="6-phosphogluconate dehydrogenase NADP-binding" evidence="1">
    <location>
        <begin position="5"/>
        <end position="58"/>
    </location>
</feature>
<name>X1BLC2_9ZZZZ</name>
<dbReference type="PANTHER" id="PTHR43060:SF15">
    <property type="entry name" value="3-HYDROXYISOBUTYRATE DEHYDROGENASE-LIKE 1, MITOCHONDRIAL-RELATED"/>
    <property type="match status" value="1"/>
</dbReference>
<dbReference type="Pfam" id="PF03446">
    <property type="entry name" value="NAD_binding_2"/>
    <property type="match status" value="1"/>
</dbReference>
<dbReference type="Gene3D" id="3.40.50.720">
    <property type="entry name" value="NAD(P)-binding Rossmann-like Domain"/>
    <property type="match status" value="1"/>
</dbReference>
<sequence length="60" mass="6527">MDKHIGWIGTGVMGKSMCAHVLNAGYSVSVYNRTKEKANDLVQMGAIWCSSPKEVAENVI</sequence>
<evidence type="ECO:0000259" key="1">
    <source>
        <dbReference type="Pfam" id="PF03446"/>
    </source>
</evidence>
<dbReference type="AlphaFoldDB" id="X1BLC2"/>
<dbReference type="GO" id="GO:0050661">
    <property type="term" value="F:NADP binding"/>
    <property type="evidence" value="ECO:0007669"/>
    <property type="project" value="InterPro"/>
</dbReference>